<sequence length="125" mass="14071">MSLVEMREVSLTIAGTGTKFPLRFNFARAAGVMKAKEVRVVIHDCPSCSLAEAWFEEDGSDIYLNLNRVATEEDLEIDHYLEYEGQTIETVKILVAFCPYCGQKLGSSDRVVVPQFQHHNFGGRK</sequence>
<keyword evidence="2" id="KW-1185">Reference proteome</keyword>
<gene>
    <name evidence="1" type="ORF">SAMN05216198_0326</name>
</gene>
<dbReference type="AlphaFoldDB" id="A0A1H1LNR5"/>
<dbReference type="STRING" id="797277.SAMN05216198_0326"/>
<dbReference type="OrthoDB" id="5880389at2"/>
<organism evidence="1 2">
    <name type="scientific">Halopseudomonas litoralis</name>
    <dbReference type="NCBI Taxonomy" id="797277"/>
    <lineage>
        <taxon>Bacteria</taxon>
        <taxon>Pseudomonadati</taxon>
        <taxon>Pseudomonadota</taxon>
        <taxon>Gammaproteobacteria</taxon>
        <taxon>Pseudomonadales</taxon>
        <taxon>Pseudomonadaceae</taxon>
        <taxon>Halopseudomonas</taxon>
    </lineage>
</organism>
<name>A0A1H1LNR5_9GAMM</name>
<dbReference type="EMBL" id="LT629748">
    <property type="protein sequence ID" value="SDR76007.1"/>
    <property type="molecule type" value="Genomic_DNA"/>
</dbReference>
<dbReference type="RefSeq" id="WP_157718501.1">
    <property type="nucleotide sequence ID" value="NZ_LT629748.1"/>
</dbReference>
<reference evidence="2" key="1">
    <citation type="submission" date="2016-10" db="EMBL/GenBank/DDBJ databases">
        <authorList>
            <person name="Varghese N."/>
            <person name="Submissions S."/>
        </authorList>
    </citation>
    <scope>NUCLEOTIDE SEQUENCE [LARGE SCALE GENOMIC DNA]</scope>
    <source>
        <strain evidence="2">2SM5</strain>
    </source>
</reference>
<evidence type="ECO:0000313" key="1">
    <source>
        <dbReference type="EMBL" id="SDR76007.1"/>
    </source>
</evidence>
<accession>A0A1H1LNR5</accession>
<protein>
    <submittedName>
        <fullName evidence="1">Uncharacterized protein</fullName>
    </submittedName>
</protein>
<proteinExistence type="predicted"/>
<dbReference type="Proteomes" id="UP000243426">
    <property type="component" value="Chromosome I"/>
</dbReference>
<evidence type="ECO:0000313" key="2">
    <source>
        <dbReference type="Proteomes" id="UP000243426"/>
    </source>
</evidence>